<dbReference type="Pfam" id="PF17853">
    <property type="entry name" value="GGDEF_2"/>
    <property type="match status" value="1"/>
</dbReference>
<evidence type="ECO:0000256" key="1">
    <source>
        <dbReference type="ARBA" id="ARBA00006754"/>
    </source>
</evidence>
<proteinExistence type="inferred from homology"/>
<dbReference type="EMBL" id="FORT01000015">
    <property type="protein sequence ID" value="SFK53882.1"/>
    <property type="molecule type" value="Genomic_DNA"/>
</dbReference>
<dbReference type="GO" id="GO:0003677">
    <property type="term" value="F:DNA binding"/>
    <property type="evidence" value="ECO:0007669"/>
    <property type="project" value="UniProtKB-KW"/>
</dbReference>
<dbReference type="InterPro" id="IPR025736">
    <property type="entry name" value="PucR_C-HTH_dom"/>
</dbReference>
<dbReference type="Gene3D" id="1.10.10.2840">
    <property type="entry name" value="PucR C-terminal helix-turn-helix domain"/>
    <property type="match status" value="1"/>
</dbReference>
<organism evidence="4 5">
    <name type="scientific">Brevibacillus centrosporus</name>
    <dbReference type="NCBI Taxonomy" id="54910"/>
    <lineage>
        <taxon>Bacteria</taxon>
        <taxon>Bacillati</taxon>
        <taxon>Bacillota</taxon>
        <taxon>Bacilli</taxon>
        <taxon>Bacillales</taxon>
        <taxon>Paenibacillaceae</taxon>
        <taxon>Brevibacillus</taxon>
    </lineage>
</organism>
<dbReference type="Proteomes" id="UP000198915">
    <property type="component" value="Unassembled WGS sequence"/>
</dbReference>
<dbReference type="InterPro" id="IPR051448">
    <property type="entry name" value="CdaR-like_regulators"/>
</dbReference>
<dbReference type="PANTHER" id="PTHR33744">
    <property type="entry name" value="CARBOHYDRATE DIACID REGULATOR"/>
    <property type="match status" value="1"/>
</dbReference>
<evidence type="ECO:0000313" key="5">
    <source>
        <dbReference type="Proteomes" id="UP000198915"/>
    </source>
</evidence>
<dbReference type="InterPro" id="IPR029016">
    <property type="entry name" value="GAF-like_dom_sf"/>
</dbReference>
<dbReference type="STRING" id="1884381.SAMN05518846_1152"/>
<keyword evidence="4" id="KW-0238">DNA-binding</keyword>
<accession>A0A1I4ABS3</accession>
<evidence type="ECO:0000313" key="4">
    <source>
        <dbReference type="EMBL" id="SFK53882.1"/>
    </source>
</evidence>
<sequence>MLLSIVSEVEFLSLQPNYFQQYQNADIDELADVIGELLQNPITIEDADHKLIAYSSHGESTDQARWSTIMGRRVPEKVLTRLWKDGVFQALLTQDDPVHVPAKDEIGLGKRVAIAIRRSSDVLGYIWAQEVNRPITEGDDEILRQAARAAVSRLMQRQGKRKAEEQRRKEFLWELLLGNHTSEVAIRQKADSLQMQLPASYLICVVEAAGASRLDQYLYPLMMRDKLYWVVDGSQIILLIGLTEAGAKKDQSDVLIRKVRQFLSDSLEKLEAHVSEGQVTAGYGLSYTAYTDIVKSYREALHSVKVKKLFPRETDSIHGYHELGIYRYLLQVKQWEEEQGYRNERIEQLKLYDRDNQTAMLETLETFLDAAGKVNVTAQRLHVHINTLSYRLRRIEEIIRVDLENMNQRAALYLELKMEKLNSER</sequence>
<dbReference type="Gene3D" id="3.30.450.40">
    <property type="match status" value="1"/>
</dbReference>
<dbReference type="Pfam" id="PF13556">
    <property type="entry name" value="HTH_30"/>
    <property type="match status" value="1"/>
</dbReference>
<reference evidence="5" key="1">
    <citation type="submission" date="2016-10" db="EMBL/GenBank/DDBJ databases">
        <authorList>
            <person name="Varghese N."/>
            <person name="Submissions S."/>
        </authorList>
    </citation>
    <scope>NUCLEOTIDE SEQUENCE [LARGE SCALE GENOMIC DNA]</scope>
    <source>
        <strain evidence="5">OK042</strain>
    </source>
</reference>
<feature type="domain" description="CdaR GGDEF-like" evidence="3">
    <location>
        <begin position="179"/>
        <end position="304"/>
    </location>
</feature>
<gene>
    <name evidence="4" type="ORF">SAMN05518846_1152</name>
</gene>
<dbReference type="InterPro" id="IPR041522">
    <property type="entry name" value="CdaR_GGDEF"/>
</dbReference>
<comment type="similarity">
    <text evidence="1">Belongs to the CdaR family.</text>
</comment>
<protein>
    <submittedName>
        <fullName evidence="4">DNA-binding transcriptional regulator, PucR family</fullName>
    </submittedName>
</protein>
<feature type="domain" description="PucR C-terminal helix-turn-helix" evidence="2">
    <location>
        <begin position="361"/>
        <end position="417"/>
    </location>
</feature>
<dbReference type="PANTHER" id="PTHR33744:SF1">
    <property type="entry name" value="DNA-BINDING TRANSCRIPTIONAL ACTIVATOR ADER"/>
    <property type="match status" value="1"/>
</dbReference>
<evidence type="ECO:0000259" key="2">
    <source>
        <dbReference type="Pfam" id="PF13556"/>
    </source>
</evidence>
<name>A0A1I4ABS3_9BACL</name>
<keyword evidence="5" id="KW-1185">Reference proteome</keyword>
<dbReference type="InterPro" id="IPR042070">
    <property type="entry name" value="PucR_C-HTH_sf"/>
</dbReference>
<evidence type="ECO:0000259" key="3">
    <source>
        <dbReference type="Pfam" id="PF17853"/>
    </source>
</evidence>
<dbReference type="AlphaFoldDB" id="A0A1I4ABS3"/>